<evidence type="ECO:0000256" key="4">
    <source>
        <dbReference type="ARBA" id="ARBA00022519"/>
    </source>
</evidence>
<keyword evidence="4" id="KW-0472">Membrane</keyword>
<accession>A0A0G4JI29</accession>
<dbReference type="SMART" id="SM00382">
    <property type="entry name" value="AAA"/>
    <property type="match status" value="1"/>
</dbReference>
<dbReference type="RefSeq" id="WP_094068335.1">
    <property type="nucleotide sequence ID" value="NZ_CABPSX010000007.1"/>
</dbReference>
<evidence type="ECO:0000259" key="7">
    <source>
        <dbReference type="PROSITE" id="PS50893"/>
    </source>
</evidence>
<keyword evidence="2" id="KW-0813">Transport</keyword>
<dbReference type="GeneID" id="47015961"/>
<dbReference type="PROSITE" id="PS50893">
    <property type="entry name" value="ABC_TRANSPORTER_2"/>
    <property type="match status" value="1"/>
</dbReference>
<organism evidence="8 9">
    <name type="scientific">Pandoraea apista</name>
    <dbReference type="NCBI Taxonomy" id="93218"/>
    <lineage>
        <taxon>Bacteria</taxon>
        <taxon>Pseudomonadati</taxon>
        <taxon>Pseudomonadota</taxon>
        <taxon>Betaproteobacteria</taxon>
        <taxon>Burkholderiales</taxon>
        <taxon>Burkholderiaceae</taxon>
        <taxon>Pandoraea</taxon>
    </lineage>
</organism>
<keyword evidence="3" id="KW-1003">Cell membrane</keyword>
<evidence type="ECO:0000256" key="2">
    <source>
        <dbReference type="ARBA" id="ARBA00022448"/>
    </source>
</evidence>
<name>A0A0G4JI29_9BURK</name>
<keyword evidence="4" id="KW-0997">Cell inner membrane</keyword>
<dbReference type="PANTHER" id="PTHR42788:SF13">
    <property type="entry name" value="ALIPHATIC SULFONATES IMPORT ATP-BINDING PROTEIN SSUB"/>
    <property type="match status" value="1"/>
</dbReference>
<evidence type="ECO:0000256" key="5">
    <source>
        <dbReference type="ARBA" id="ARBA00022741"/>
    </source>
</evidence>
<dbReference type="InterPro" id="IPR050166">
    <property type="entry name" value="ABC_transporter_ATP-bind"/>
</dbReference>
<evidence type="ECO:0000256" key="1">
    <source>
        <dbReference type="ARBA" id="ARBA00005417"/>
    </source>
</evidence>
<reference evidence="8 9" key="1">
    <citation type="submission" date="2019-08" db="EMBL/GenBank/DDBJ databases">
        <authorList>
            <person name="Peeters C."/>
        </authorList>
    </citation>
    <scope>NUCLEOTIDE SEQUENCE [LARGE SCALE GENOMIC DNA]</scope>
    <source>
        <strain evidence="8 9">LMG 18089</strain>
    </source>
</reference>
<keyword evidence="5" id="KW-0547">Nucleotide-binding</keyword>
<dbReference type="PANTHER" id="PTHR42788">
    <property type="entry name" value="TAURINE IMPORT ATP-BINDING PROTEIN-RELATED"/>
    <property type="match status" value="1"/>
</dbReference>
<evidence type="ECO:0000313" key="9">
    <source>
        <dbReference type="Proteomes" id="UP000364291"/>
    </source>
</evidence>
<dbReference type="CDD" id="cd03293">
    <property type="entry name" value="ABC_NrtD_SsuB_transporters"/>
    <property type="match status" value="1"/>
</dbReference>
<dbReference type="InterPro" id="IPR003593">
    <property type="entry name" value="AAA+_ATPase"/>
</dbReference>
<dbReference type="Pfam" id="PF00005">
    <property type="entry name" value="ABC_tran"/>
    <property type="match status" value="1"/>
</dbReference>
<gene>
    <name evidence="8" type="ORF">PAP18089_03504</name>
</gene>
<dbReference type="InterPro" id="IPR003439">
    <property type="entry name" value="ABC_transporter-like_ATP-bd"/>
</dbReference>
<dbReference type="GO" id="GO:0005524">
    <property type="term" value="F:ATP binding"/>
    <property type="evidence" value="ECO:0007669"/>
    <property type="project" value="UniProtKB-KW"/>
</dbReference>
<keyword evidence="6 8" id="KW-0067">ATP-binding</keyword>
<dbReference type="PROSITE" id="PS00211">
    <property type="entry name" value="ABC_TRANSPORTER_1"/>
    <property type="match status" value="1"/>
</dbReference>
<comment type="similarity">
    <text evidence="1">Belongs to the ABC transporter superfamily.</text>
</comment>
<dbReference type="Proteomes" id="UP000364291">
    <property type="component" value="Unassembled WGS sequence"/>
</dbReference>
<dbReference type="AlphaFoldDB" id="A0A0G4JI29"/>
<proteinExistence type="inferred from homology"/>
<dbReference type="InterPro" id="IPR027417">
    <property type="entry name" value="P-loop_NTPase"/>
</dbReference>
<evidence type="ECO:0000256" key="3">
    <source>
        <dbReference type="ARBA" id="ARBA00022475"/>
    </source>
</evidence>
<dbReference type="GO" id="GO:0016887">
    <property type="term" value="F:ATP hydrolysis activity"/>
    <property type="evidence" value="ECO:0007669"/>
    <property type="project" value="InterPro"/>
</dbReference>
<evidence type="ECO:0000256" key="6">
    <source>
        <dbReference type="ARBA" id="ARBA00022840"/>
    </source>
</evidence>
<dbReference type="SUPFAM" id="SSF52540">
    <property type="entry name" value="P-loop containing nucleoside triphosphate hydrolases"/>
    <property type="match status" value="1"/>
</dbReference>
<dbReference type="InterPro" id="IPR017871">
    <property type="entry name" value="ABC_transporter-like_CS"/>
</dbReference>
<feature type="domain" description="ABC transporter" evidence="7">
    <location>
        <begin position="33"/>
        <end position="266"/>
    </location>
</feature>
<protein>
    <submittedName>
        <fullName evidence="8">ABC transporter ATP-binding protein</fullName>
    </submittedName>
</protein>
<dbReference type="Gene3D" id="3.40.50.300">
    <property type="entry name" value="P-loop containing nucleotide triphosphate hydrolases"/>
    <property type="match status" value="1"/>
</dbReference>
<dbReference type="STRING" id="93218.XM39_14845"/>
<dbReference type="OrthoDB" id="9783039at2"/>
<sequence>MLRSIQLKDANVAEAYADARQAQPVAAPLPFAIEYRGVTRRFKNRQGKGEMTAVSNVSIGIKAGEFVSLIGPSGCGKSTLLNMGAGLYAPSEGQVTLAGKPVRGPSQQVAFMLQKDLLMPWRSIQKNVELGMQIRGRSKAERAEVAKTLLARCHLKGFENHYPHQLSGGMRQRAALARTLAVEPDVLLMDEPFSALDAQTKMVLQQDLAQMLAAEGKTALMITHDLAEAIALSDRVFVMSERPGTIIEEITVDLPHRDNPIERRKQAGMNEYVAHLMELLKVGRDDHLG</sequence>
<evidence type="ECO:0000313" key="8">
    <source>
        <dbReference type="EMBL" id="VVG72508.1"/>
    </source>
</evidence>
<dbReference type="EMBL" id="CABPSX010000007">
    <property type="protein sequence ID" value="VVG72508.1"/>
    <property type="molecule type" value="Genomic_DNA"/>
</dbReference>